<dbReference type="PROSITE" id="PS51184">
    <property type="entry name" value="JMJC"/>
    <property type="match status" value="1"/>
</dbReference>
<evidence type="ECO:0000256" key="1">
    <source>
        <dbReference type="ARBA" id="ARBA00038068"/>
    </source>
</evidence>
<dbReference type="Gene3D" id="2.60.120.650">
    <property type="entry name" value="Cupin"/>
    <property type="match status" value="1"/>
</dbReference>
<dbReference type="GO" id="GO:0005634">
    <property type="term" value="C:nucleus"/>
    <property type="evidence" value="ECO:0007669"/>
    <property type="project" value="TreeGrafter"/>
</dbReference>
<dbReference type="PANTHER" id="PTHR12480:SF6">
    <property type="entry name" value="2-OXOGLUTARATE AND IRON-DEPENDENT OXYGENASE JMJD4"/>
    <property type="match status" value="1"/>
</dbReference>
<evidence type="ECO:0000256" key="2">
    <source>
        <dbReference type="ARBA" id="ARBA00047762"/>
    </source>
</evidence>
<dbReference type="EMBL" id="OU895877">
    <property type="protein sequence ID" value="CAG9798611.1"/>
    <property type="molecule type" value="Genomic_DNA"/>
</dbReference>
<accession>A0A9N9RIE8</accession>
<protein>
    <recommendedName>
        <fullName evidence="3">Jumonji domain-containing protein 4</fullName>
    </recommendedName>
</protein>
<dbReference type="GO" id="GO:0016706">
    <property type="term" value="F:2-oxoglutarate-dependent dioxygenase activity"/>
    <property type="evidence" value="ECO:0007669"/>
    <property type="project" value="TreeGrafter"/>
</dbReference>
<dbReference type="SMART" id="SM00558">
    <property type="entry name" value="JmjC"/>
    <property type="match status" value="1"/>
</dbReference>
<dbReference type="SUPFAM" id="SSF51197">
    <property type="entry name" value="Clavaminate synthase-like"/>
    <property type="match status" value="1"/>
</dbReference>
<reference evidence="5" key="2">
    <citation type="submission" date="2022-10" db="EMBL/GenBank/DDBJ databases">
        <authorList>
            <consortium name="ENA_rothamsted_submissions"/>
            <consortium name="culmorum"/>
            <person name="King R."/>
        </authorList>
    </citation>
    <scope>NUCLEOTIDE SEQUENCE</scope>
</reference>
<sequence>MIEIENVENLIKVDCNCNEIVRINAQELTYDQFFHEFMFKNVPVIVKTVDLLKPASKEWFTDNKFNIDKFEDVLKDIDVPVYNNSKQYFNSHEKSTMKFNDYAEYFRTDDKKELLYLKDFHLKQQLPELDFYNVPEFFASDWLNECLIDKGSDDYRFVYIGVKGTWTPLHSDVFNSYSWSGNICGTKQWLMIVPGDEDKLKDSFGQLPISVDSNLLKEKNVKFFEIIQEPNEILFVPSKWFHQVLNLTDVFSINHNWFNSCNIHEIKDSLFKNWNDVVAEIQDCKNMYDFDNHCQLMTKSLFGMDFKDFVDILIHVGTKRRKFIKSNESFKLFDKYEVGRNLAEYDDQMIDEILKEILDVYVNFLSDSLIQAILSYLHAD</sequence>
<evidence type="ECO:0000313" key="6">
    <source>
        <dbReference type="Proteomes" id="UP001153620"/>
    </source>
</evidence>
<dbReference type="Proteomes" id="UP001153620">
    <property type="component" value="Chromosome 1"/>
</dbReference>
<dbReference type="AlphaFoldDB" id="A0A9N9RIE8"/>
<comment type="catalytic activity">
    <reaction evidence="2">
        <text>L-lysyl-[protein] + 2-oxoglutarate + O2 = 4-hydroxy-L-lysyl-[protein] + succinate + CO2</text>
        <dbReference type="Rhea" id="RHEA:57156"/>
        <dbReference type="Rhea" id="RHEA-COMP:9752"/>
        <dbReference type="Rhea" id="RHEA-COMP:15084"/>
        <dbReference type="ChEBI" id="CHEBI:15379"/>
        <dbReference type="ChEBI" id="CHEBI:16526"/>
        <dbReference type="ChEBI" id="CHEBI:16810"/>
        <dbReference type="ChEBI" id="CHEBI:29969"/>
        <dbReference type="ChEBI" id="CHEBI:30031"/>
        <dbReference type="ChEBI" id="CHEBI:141495"/>
    </reaction>
</comment>
<gene>
    <name evidence="5" type="ORF">CHIRRI_LOCUS1593</name>
</gene>
<name>A0A9N9RIE8_9DIPT</name>
<dbReference type="GO" id="GO:0005737">
    <property type="term" value="C:cytoplasm"/>
    <property type="evidence" value="ECO:0007669"/>
    <property type="project" value="TreeGrafter"/>
</dbReference>
<dbReference type="Pfam" id="PF02373">
    <property type="entry name" value="JmjC"/>
    <property type="match status" value="1"/>
</dbReference>
<evidence type="ECO:0000256" key="3">
    <source>
        <dbReference type="ARBA" id="ARBA00082904"/>
    </source>
</evidence>
<evidence type="ECO:0000313" key="5">
    <source>
        <dbReference type="EMBL" id="CAG9798611.1"/>
    </source>
</evidence>
<keyword evidence="6" id="KW-1185">Reference proteome</keyword>
<feature type="domain" description="JmjC" evidence="4">
    <location>
        <begin position="123"/>
        <end position="274"/>
    </location>
</feature>
<dbReference type="InterPro" id="IPR050910">
    <property type="entry name" value="JMJD6_ArgDemeth/LysHydrox"/>
</dbReference>
<dbReference type="OrthoDB" id="203487at2759"/>
<comment type="similarity">
    <text evidence="1">Belongs to the JMJD6 family.</text>
</comment>
<dbReference type="InterPro" id="IPR003347">
    <property type="entry name" value="JmjC_dom"/>
</dbReference>
<dbReference type="PANTHER" id="PTHR12480">
    <property type="entry name" value="ARGININE DEMETHYLASE AND LYSYL-HYDROXYLASE JMJD"/>
    <property type="match status" value="1"/>
</dbReference>
<reference evidence="5" key="1">
    <citation type="submission" date="2022-01" db="EMBL/GenBank/DDBJ databases">
        <authorList>
            <person name="King R."/>
        </authorList>
    </citation>
    <scope>NUCLEOTIDE SEQUENCE</scope>
</reference>
<evidence type="ECO:0000259" key="4">
    <source>
        <dbReference type="PROSITE" id="PS51184"/>
    </source>
</evidence>
<dbReference type="GO" id="GO:0043565">
    <property type="term" value="F:sequence-specific DNA binding"/>
    <property type="evidence" value="ECO:0007669"/>
    <property type="project" value="TreeGrafter"/>
</dbReference>
<proteinExistence type="inferred from homology"/>
<organism evidence="5 6">
    <name type="scientific">Chironomus riparius</name>
    <dbReference type="NCBI Taxonomy" id="315576"/>
    <lineage>
        <taxon>Eukaryota</taxon>
        <taxon>Metazoa</taxon>
        <taxon>Ecdysozoa</taxon>
        <taxon>Arthropoda</taxon>
        <taxon>Hexapoda</taxon>
        <taxon>Insecta</taxon>
        <taxon>Pterygota</taxon>
        <taxon>Neoptera</taxon>
        <taxon>Endopterygota</taxon>
        <taxon>Diptera</taxon>
        <taxon>Nematocera</taxon>
        <taxon>Chironomoidea</taxon>
        <taxon>Chironomidae</taxon>
        <taxon>Chironominae</taxon>
        <taxon>Chironomus</taxon>
    </lineage>
</organism>
<dbReference type="GO" id="GO:0045905">
    <property type="term" value="P:positive regulation of translational termination"/>
    <property type="evidence" value="ECO:0007669"/>
    <property type="project" value="TreeGrafter"/>
</dbReference>